<evidence type="ECO:0000313" key="3">
    <source>
        <dbReference type="Proteomes" id="UP001164743"/>
    </source>
</evidence>
<sequence length="71" mass="7879">MPTLVSYWAVVASIPMTDYPLLLHPCQKCFQSDKHLGNNQSPQQQPGARLESATPRNYLSDAASSEAYRTP</sequence>
<organism evidence="2 3">
    <name type="scientific">Puccinia triticina</name>
    <dbReference type="NCBI Taxonomy" id="208348"/>
    <lineage>
        <taxon>Eukaryota</taxon>
        <taxon>Fungi</taxon>
        <taxon>Dikarya</taxon>
        <taxon>Basidiomycota</taxon>
        <taxon>Pucciniomycotina</taxon>
        <taxon>Pucciniomycetes</taxon>
        <taxon>Pucciniales</taxon>
        <taxon>Pucciniaceae</taxon>
        <taxon>Puccinia</taxon>
    </lineage>
</organism>
<dbReference type="EMBL" id="CP110426">
    <property type="protein sequence ID" value="WAQ85765.1"/>
    <property type="molecule type" value="Genomic_DNA"/>
</dbReference>
<feature type="region of interest" description="Disordered" evidence="1">
    <location>
        <begin position="33"/>
        <end position="71"/>
    </location>
</feature>
<dbReference type="GeneID" id="77810989"/>
<feature type="compositionally biased region" description="Polar residues" evidence="1">
    <location>
        <begin position="37"/>
        <end position="46"/>
    </location>
</feature>
<evidence type="ECO:0000256" key="1">
    <source>
        <dbReference type="SAM" id="MobiDB-lite"/>
    </source>
</evidence>
<reference evidence="2" key="1">
    <citation type="submission" date="2022-10" db="EMBL/GenBank/DDBJ databases">
        <title>Puccinia triticina Genome sequencing and assembly.</title>
        <authorList>
            <person name="Li C."/>
        </authorList>
    </citation>
    <scope>NUCLEOTIDE SEQUENCE</scope>
    <source>
        <strain evidence="2">Pt15</strain>
    </source>
</reference>
<dbReference type="Proteomes" id="UP001164743">
    <property type="component" value="Chromosome 6A"/>
</dbReference>
<name>A0ABY7CL01_9BASI</name>
<keyword evidence="3" id="KW-1185">Reference proteome</keyword>
<dbReference type="RefSeq" id="XP_053021320.1">
    <property type="nucleotide sequence ID" value="XM_053170094.1"/>
</dbReference>
<evidence type="ECO:0000313" key="2">
    <source>
        <dbReference type="EMBL" id="WAQ85765.1"/>
    </source>
</evidence>
<gene>
    <name evidence="2" type="ORF">PtA15_6A394</name>
</gene>
<accession>A0ABY7CL01</accession>
<protein>
    <submittedName>
        <fullName evidence="2">Uncharacterized protein</fullName>
    </submittedName>
</protein>
<proteinExistence type="predicted"/>